<evidence type="ECO:0000313" key="3">
    <source>
        <dbReference type="Proteomes" id="UP001196980"/>
    </source>
</evidence>
<dbReference type="InterPro" id="IPR050135">
    <property type="entry name" value="dGTPase-like"/>
</dbReference>
<comment type="caution">
    <text evidence="2">The sequence shown here is derived from an EMBL/GenBank/DDBJ whole genome shotgun (WGS) entry which is preliminary data.</text>
</comment>
<gene>
    <name evidence="2" type="ORF">HWQ67_04950</name>
</gene>
<dbReference type="Proteomes" id="UP001196980">
    <property type="component" value="Unassembled WGS sequence"/>
</dbReference>
<sequence length="640" mass="75395">MHKITYYDPIYNQIVLPKQRDIGEAGLAQIFVNQVQHTDNELERIIATVFENEFFNRLSFLNQCGIGYLVFPSATHTRFAHSLGCYHLGGLALKNIKIGNNTSDTDDRDKKLGEWLKHEIGHFMPGCKDYYFECLFLIALIYHDVGHYPFSHTIEFNHDIDIKYTHEERLFHLIEESFKKNEDSTESEFGIIPLPCADTAKGPNCFKSSLEFLIAHKSFNCECIPDGCNYDYYYIRLRVLQKLVSGLLDLDRIDHYLRDSFFTGVKLANFNIEYLLHGMKFKTYKNESGKEDFDLCLSKDALIHAKGLLYSKEQINDAIFENPELISYEIILNKCITEYIKDKGKDKAIEQIYKMEDWRLLDELEKFGTKEKSHNSNRKVGDLFKRLKTKKSLHFIGKFTLKGNYYVDFCADKNSYLDYKYDLKLVEALENLYKFILGFDIKNSDLNDDILSENILTKFIRDEIYYKYNLFIEKDLGIDTSDKYSAIKHTMKYLLFVDVEKANDEFIEKRKRLYEKIGDRAKRILFNEVKREFIRKINSKIEDNPIEFYVKFSKKFLDFYELSHDVVDLSKIVISDSAKRVGEDYSEKEFLRMFAGRDIKSRNNLWLYATNEKNQEKDKIIQKLLKTLDKCGLDCTRSTY</sequence>
<protein>
    <recommendedName>
        <fullName evidence="1">HD/PDEase domain-containing protein</fullName>
    </recommendedName>
</protein>
<accession>A0ABS6RWB8</accession>
<organism evidence="2 3">
    <name type="scientific">Candidatus Magnetobacterium casense</name>
    <dbReference type="NCBI Taxonomy" id="1455061"/>
    <lineage>
        <taxon>Bacteria</taxon>
        <taxon>Pseudomonadati</taxon>
        <taxon>Nitrospirota</taxon>
        <taxon>Thermodesulfovibrionia</taxon>
        <taxon>Thermodesulfovibrionales</taxon>
        <taxon>Candidatus Magnetobacteriaceae</taxon>
        <taxon>Candidatus Magnetobacterium</taxon>
    </lineage>
</organism>
<name>A0ABS6RWB8_9BACT</name>
<evidence type="ECO:0000259" key="1">
    <source>
        <dbReference type="SMART" id="SM00471"/>
    </source>
</evidence>
<dbReference type="InterPro" id="IPR003607">
    <property type="entry name" value="HD/PDEase_dom"/>
</dbReference>
<reference evidence="2 3" key="1">
    <citation type="journal article" date="2020" name="J Geophys Res Biogeosci">
        <title>Magnetotaxis as an Adaptation to Enable Bacterial Shuttling of Microbial Sulfur and Sulfur Cycling Across Aquatic Oxic#Anoxic Interfaces.</title>
        <authorList>
            <person name="Li J."/>
            <person name="Liu P."/>
            <person name="Wang J."/>
            <person name="Roberts A.P."/>
            <person name="Pan Y."/>
        </authorList>
    </citation>
    <scope>NUCLEOTIDE SEQUENCE [LARGE SCALE GENOMIC DNA]</scope>
    <source>
        <strain evidence="2 3">MYR-1_YQ</strain>
    </source>
</reference>
<dbReference type="EMBL" id="JABXWD010000058">
    <property type="protein sequence ID" value="MBV6340925.1"/>
    <property type="molecule type" value="Genomic_DNA"/>
</dbReference>
<evidence type="ECO:0000313" key="2">
    <source>
        <dbReference type="EMBL" id="MBV6340925.1"/>
    </source>
</evidence>
<dbReference type="PANTHER" id="PTHR11373:SF4">
    <property type="entry name" value="DEOXYNUCLEOSIDE TRIPHOSPHATE TRIPHOSPHOHYDROLASE SAMHD1"/>
    <property type="match status" value="1"/>
</dbReference>
<keyword evidence="3" id="KW-1185">Reference proteome</keyword>
<dbReference type="SMART" id="SM00471">
    <property type="entry name" value="HDc"/>
    <property type="match status" value="1"/>
</dbReference>
<dbReference type="PANTHER" id="PTHR11373">
    <property type="entry name" value="DEOXYNUCLEOSIDE TRIPHOSPHATE TRIPHOSPHOHYDROLASE"/>
    <property type="match status" value="1"/>
</dbReference>
<feature type="domain" description="HD/PDEase" evidence="1">
    <location>
        <begin position="74"/>
        <end position="265"/>
    </location>
</feature>
<dbReference type="RefSeq" id="WP_218251539.1">
    <property type="nucleotide sequence ID" value="NZ_JABXWD010000058.1"/>
</dbReference>
<proteinExistence type="predicted"/>